<feature type="domain" description="ER-bound oxygenase mpaB/mpaB'/Rubber oxygenase catalytic" evidence="2">
    <location>
        <begin position="225"/>
        <end position="427"/>
    </location>
</feature>
<accession>A0A8H3TQN9</accession>
<keyword evidence="1" id="KW-1133">Transmembrane helix</keyword>
<dbReference type="GO" id="GO:0016491">
    <property type="term" value="F:oxidoreductase activity"/>
    <property type="evidence" value="ECO:0007669"/>
    <property type="project" value="InterPro"/>
</dbReference>
<dbReference type="OrthoDB" id="6361347at2759"/>
<name>A0A8H3TQN9_9TREE</name>
<keyword evidence="4" id="KW-1185">Reference proteome</keyword>
<dbReference type="PANTHER" id="PTHR37539:SF1">
    <property type="entry name" value="ER-BOUND OXYGENASE MPAB_MPAB'_RUBBER OXYGENASE CATALYTIC DOMAIN-CONTAINING PROTEIN"/>
    <property type="match status" value="1"/>
</dbReference>
<organism evidence="3 4">
    <name type="scientific">Naganishia liquefaciens</name>
    <dbReference type="NCBI Taxonomy" id="104408"/>
    <lineage>
        <taxon>Eukaryota</taxon>
        <taxon>Fungi</taxon>
        <taxon>Dikarya</taxon>
        <taxon>Basidiomycota</taxon>
        <taxon>Agaricomycotina</taxon>
        <taxon>Tremellomycetes</taxon>
        <taxon>Filobasidiales</taxon>
        <taxon>Filobasidiaceae</taxon>
        <taxon>Naganishia</taxon>
    </lineage>
</organism>
<sequence length="570" mass="64183">MPQNPIDPNLPPHFDPVRIHCPEDMNSLQNGDVVQAWDYLFQWDKDCRSAAELEEWRQIPDTLMDDYLETVPPEKFNPSHDQLELLLQSDTPQAKALLQEITAPPPEGVRASDDDIRLAQECFYRFAGGILLGTFYVSLVGGFSSPRISSVLHQTSYLVAPTMRKKGGLQIATEETLEDLAYAPITQQVRERTSVRLLETLQFVLDIMGSPIPIASFDAAQGDVENVDDFARLNATRLGPACLTPLTGEGWKSVIRTRILHGIVRRRLMNTVKDGKYDFEKDGYPLNAEDMTATLGSFCVPPIVASLKIGSPMPLRMRMAYISHWRHVGYYLGVPSFILKRHFDVSRSPAPAYKIFASLSTHLLAHPVDLEKRNRLPPPTLPLLHTAAGMKPFERPLKHHFRAARYFLGDELATALNIPQSSVKQVLMQQVSFYAIIYPEYFGMYYPRKDWERQRMSLSQDLLGRLVRNGLKGRRSMFRPHKLVEGEGAKQMGDLPEEIKQLEASGLRMDSSGAQKAVNRYRLLLLEMVVVSSATVVIAGLGAYYVMRQAINLGTALSGVCQYRWGVLVL</sequence>
<reference evidence="3" key="1">
    <citation type="submission" date="2020-07" db="EMBL/GenBank/DDBJ databases">
        <title>Draft Genome Sequence of a Deep-Sea Yeast, Naganishia (Cryptococcus) liquefaciens strain N6.</title>
        <authorList>
            <person name="Han Y.W."/>
            <person name="Kajitani R."/>
            <person name="Morimoto H."/>
            <person name="Parhat M."/>
            <person name="Tsubouchi H."/>
            <person name="Bakenova O."/>
            <person name="Ogata M."/>
            <person name="Argunhan B."/>
            <person name="Aoki R."/>
            <person name="Kajiwara S."/>
            <person name="Itoh T."/>
            <person name="Iwasaki H."/>
        </authorList>
    </citation>
    <scope>NUCLEOTIDE SEQUENCE</scope>
    <source>
        <strain evidence="3">N6</strain>
    </source>
</reference>
<comment type="caution">
    <text evidence="3">The sequence shown here is derived from an EMBL/GenBank/DDBJ whole genome shotgun (WGS) entry which is preliminary data.</text>
</comment>
<evidence type="ECO:0000259" key="2">
    <source>
        <dbReference type="Pfam" id="PF09995"/>
    </source>
</evidence>
<dbReference type="EMBL" id="BLZA01000011">
    <property type="protein sequence ID" value="GHJ85199.1"/>
    <property type="molecule type" value="Genomic_DNA"/>
</dbReference>
<keyword evidence="1" id="KW-0472">Membrane</keyword>
<evidence type="ECO:0000256" key="1">
    <source>
        <dbReference type="SAM" id="Phobius"/>
    </source>
</evidence>
<dbReference type="InterPro" id="IPR037473">
    <property type="entry name" value="Lcp-like"/>
</dbReference>
<gene>
    <name evidence="3" type="ORF">NliqN6_1601</name>
</gene>
<proteinExistence type="predicted"/>
<dbReference type="Proteomes" id="UP000620104">
    <property type="component" value="Unassembled WGS sequence"/>
</dbReference>
<dbReference type="AlphaFoldDB" id="A0A8H3TQN9"/>
<evidence type="ECO:0000313" key="4">
    <source>
        <dbReference type="Proteomes" id="UP000620104"/>
    </source>
</evidence>
<dbReference type="PANTHER" id="PTHR37539">
    <property type="entry name" value="SECRETED PROTEIN-RELATED"/>
    <property type="match status" value="1"/>
</dbReference>
<evidence type="ECO:0000313" key="3">
    <source>
        <dbReference type="EMBL" id="GHJ85199.1"/>
    </source>
</evidence>
<protein>
    <recommendedName>
        <fullName evidence="2">ER-bound oxygenase mpaB/mpaB'/Rubber oxygenase catalytic domain-containing protein</fullName>
    </recommendedName>
</protein>
<dbReference type="InterPro" id="IPR018713">
    <property type="entry name" value="MPAB/Lcp_cat_dom"/>
</dbReference>
<dbReference type="Pfam" id="PF09995">
    <property type="entry name" value="MPAB_Lcp_cat"/>
    <property type="match status" value="1"/>
</dbReference>
<keyword evidence="1" id="KW-0812">Transmembrane</keyword>
<feature type="transmembrane region" description="Helical" evidence="1">
    <location>
        <begin position="523"/>
        <end position="547"/>
    </location>
</feature>